<evidence type="ECO:0000313" key="3">
    <source>
        <dbReference type="Proteomes" id="UP000815677"/>
    </source>
</evidence>
<evidence type="ECO:0000256" key="1">
    <source>
        <dbReference type="SAM" id="MobiDB-lite"/>
    </source>
</evidence>
<organism evidence="2 3">
    <name type="scientific">Mycena chlorophos</name>
    <name type="common">Agaric fungus</name>
    <name type="synonym">Agaricus chlorophos</name>
    <dbReference type="NCBI Taxonomy" id="658473"/>
    <lineage>
        <taxon>Eukaryota</taxon>
        <taxon>Fungi</taxon>
        <taxon>Dikarya</taxon>
        <taxon>Basidiomycota</taxon>
        <taxon>Agaricomycotina</taxon>
        <taxon>Agaricomycetes</taxon>
        <taxon>Agaricomycetidae</taxon>
        <taxon>Agaricales</taxon>
        <taxon>Marasmiineae</taxon>
        <taxon>Mycenaceae</taxon>
        <taxon>Mycena</taxon>
    </lineage>
</organism>
<protein>
    <submittedName>
        <fullName evidence="2">Uncharacterized protein</fullName>
    </submittedName>
</protein>
<proteinExistence type="predicted"/>
<dbReference type="EMBL" id="DF849478">
    <property type="protein sequence ID" value="GAT57503.1"/>
    <property type="molecule type" value="Genomic_DNA"/>
</dbReference>
<reference evidence="2" key="1">
    <citation type="submission" date="2014-09" db="EMBL/GenBank/DDBJ databases">
        <title>Genome sequence of the luminous mushroom Mycena chlorophos for searching fungal bioluminescence genes.</title>
        <authorList>
            <person name="Tanaka Y."/>
            <person name="Kasuga D."/>
            <person name="Oba Y."/>
            <person name="Hase S."/>
            <person name="Sato K."/>
            <person name="Oba Y."/>
            <person name="Sakakibara Y."/>
        </authorList>
    </citation>
    <scope>NUCLEOTIDE SEQUENCE</scope>
</reference>
<feature type="compositionally biased region" description="Basic and acidic residues" evidence="1">
    <location>
        <begin position="340"/>
        <end position="351"/>
    </location>
</feature>
<gene>
    <name evidence="2" type="ORF">MCHLO_14027</name>
</gene>
<feature type="region of interest" description="Disordered" evidence="1">
    <location>
        <begin position="293"/>
        <end position="351"/>
    </location>
</feature>
<feature type="compositionally biased region" description="Basic and acidic residues" evidence="1">
    <location>
        <begin position="312"/>
        <end position="327"/>
    </location>
</feature>
<dbReference type="Proteomes" id="UP000815677">
    <property type="component" value="Unassembled WGS sequence"/>
</dbReference>
<feature type="region of interest" description="Disordered" evidence="1">
    <location>
        <begin position="369"/>
        <end position="390"/>
    </location>
</feature>
<accession>A0ABQ0M2M3</accession>
<sequence length="390" mass="44112">MKNFDPLIDPLLTPRPSSFLPHFAFRNHAGSPECLIRVPSRINRAEMYRPNPSPTRALSQSLFPIILNVHVVKNENQLVHLLLSVIAAQAHKHKRSWKLHRHARHAGGLYTNPDVFQHSVRTHWAVRVGVFTGMGLTLSVRIYQPCASLQNRWQWSMEEWIREGTLEPSYSPKSGGSIRKTWTILLTSARVVHFVADGYKRLRTNMKSNKSSFSRVVEFDEVAVGDTRRHSASSESAYIWLVASRGDREEYGQSSRNCRHPLQVYYKMRALEDRGLKTSRDALYKLIDHDNKSHSRVGQLNGRPRKRRRAERRALHDIDERSRRGADRGAGLDSGAGESLRGEASKSHERVALLEVFEDPLGRVLRELGAARDGADDGGPARVVDDGDGA</sequence>
<evidence type="ECO:0000313" key="2">
    <source>
        <dbReference type="EMBL" id="GAT57503.1"/>
    </source>
</evidence>
<name>A0ABQ0M2M3_MYCCL</name>
<keyword evidence="3" id="KW-1185">Reference proteome</keyword>